<evidence type="ECO:0000313" key="1">
    <source>
        <dbReference type="EMBL" id="MBP3954280.1"/>
    </source>
</evidence>
<dbReference type="PANTHER" id="PTHR43737">
    <property type="entry name" value="BLL7424 PROTEIN"/>
    <property type="match status" value="1"/>
</dbReference>
<organism evidence="1 2">
    <name type="scientific">Gemmata palustris</name>
    <dbReference type="NCBI Taxonomy" id="2822762"/>
    <lineage>
        <taxon>Bacteria</taxon>
        <taxon>Pseudomonadati</taxon>
        <taxon>Planctomycetota</taxon>
        <taxon>Planctomycetia</taxon>
        <taxon>Gemmatales</taxon>
        <taxon>Gemmataceae</taxon>
        <taxon>Gemmata</taxon>
    </lineage>
</organism>
<dbReference type="RefSeq" id="WP_210652418.1">
    <property type="nucleotide sequence ID" value="NZ_JAGKQQ010000001.1"/>
</dbReference>
<dbReference type="PANTHER" id="PTHR43737:SF1">
    <property type="entry name" value="DUF1501 DOMAIN-CONTAINING PROTEIN"/>
    <property type="match status" value="1"/>
</dbReference>
<proteinExistence type="predicted"/>
<gene>
    <name evidence="1" type="ORF">J8F10_03090</name>
</gene>
<protein>
    <submittedName>
        <fullName evidence="1">DUF1501 domain-containing protein</fullName>
    </submittedName>
</protein>
<dbReference type="EMBL" id="JAGKQQ010000001">
    <property type="protein sequence ID" value="MBP3954280.1"/>
    <property type="molecule type" value="Genomic_DNA"/>
</dbReference>
<accession>A0ABS5BKP3</accession>
<dbReference type="SUPFAM" id="SSF53649">
    <property type="entry name" value="Alkaline phosphatase-like"/>
    <property type="match status" value="1"/>
</dbReference>
<dbReference type="InterPro" id="IPR010869">
    <property type="entry name" value="DUF1501"/>
</dbReference>
<keyword evidence="2" id="KW-1185">Reference proteome</keyword>
<dbReference type="InterPro" id="IPR017850">
    <property type="entry name" value="Alkaline_phosphatase_core_sf"/>
</dbReference>
<dbReference type="Proteomes" id="UP000676565">
    <property type="component" value="Unassembled WGS sequence"/>
</dbReference>
<sequence length="441" mass="47355">MNVEHGFTRRRLLELGALGTRFAGLARVRAADPPVAIAPKRTIRSCILVFFYGGPSHLDTFDPKPNAPAEVRGEYRTIGTAVPGVRVSEHLPRMARVLDRVALVRGLHHPMRNHNSAAAEALTGRTPAGGDQELLADDPRGIPTLGSAVSFALGARAGSLPYVALPYTIYNVVQLPGQTPGLLGGAFDRFQVTGDPNAPDFRIAAFENATELGARAELLRGLDRSALPGPVAQAAVSRDRAVRLLANPDVRRLFDIHKEPQRVRDRYGRHLLGQSLLLARRLVEGGVNFVTAFDGRTNGQDANWDSHEKLFPRHRQLIPPADQALSALIEDLGARGLLDSTLVLALSEFGRTPKINGSAGRDHWPDCYTALVAGGGVTGGAVLGSSDKIGAYPATDPVTPADLAATVFWRFGIDPATEVRDQTARPFRLSEGEPVRTLFGG</sequence>
<dbReference type="InterPro" id="IPR006311">
    <property type="entry name" value="TAT_signal"/>
</dbReference>
<dbReference type="Pfam" id="PF07394">
    <property type="entry name" value="DUF1501"/>
    <property type="match status" value="1"/>
</dbReference>
<reference evidence="1 2" key="1">
    <citation type="submission" date="2021-04" db="EMBL/GenBank/DDBJ databases">
        <authorList>
            <person name="Ivanova A."/>
        </authorList>
    </citation>
    <scope>NUCLEOTIDE SEQUENCE [LARGE SCALE GENOMIC DNA]</scope>
    <source>
        <strain evidence="1 2">G18</strain>
    </source>
</reference>
<comment type="caution">
    <text evidence="1">The sequence shown here is derived from an EMBL/GenBank/DDBJ whole genome shotgun (WGS) entry which is preliminary data.</text>
</comment>
<dbReference type="PROSITE" id="PS51318">
    <property type="entry name" value="TAT"/>
    <property type="match status" value="1"/>
</dbReference>
<name>A0ABS5BKP3_9BACT</name>
<evidence type="ECO:0000313" key="2">
    <source>
        <dbReference type="Proteomes" id="UP000676565"/>
    </source>
</evidence>